<dbReference type="PRINTS" id="PR01422">
    <property type="entry name" value="GPR56ORPHANR"/>
</dbReference>
<evidence type="ECO:0008006" key="17">
    <source>
        <dbReference type="Google" id="ProtNLM"/>
    </source>
</evidence>
<feature type="domain" description="GAIN-B" evidence="13">
    <location>
        <begin position="1"/>
        <end position="87"/>
    </location>
</feature>
<feature type="transmembrane region" description="Helical" evidence="12">
    <location>
        <begin position="120"/>
        <end position="139"/>
    </location>
</feature>
<feature type="transmembrane region" description="Helical" evidence="12">
    <location>
        <begin position="151"/>
        <end position="172"/>
    </location>
</feature>
<evidence type="ECO:0000256" key="2">
    <source>
        <dbReference type="ARBA" id="ARBA00022475"/>
    </source>
</evidence>
<dbReference type="InterPro" id="IPR046338">
    <property type="entry name" value="GAIN_dom_sf"/>
</dbReference>
<evidence type="ECO:0000259" key="14">
    <source>
        <dbReference type="PROSITE" id="PS50261"/>
    </source>
</evidence>
<dbReference type="PROSITE" id="PS50221">
    <property type="entry name" value="GAIN_B"/>
    <property type="match status" value="1"/>
</dbReference>
<dbReference type="GeneTree" id="ENSGT00940000154285"/>
<evidence type="ECO:0000259" key="13">
    <source>
        <dbReference type="PROSITE" id="PS50221"/>
    </source>
</evidence>
<dbReference type="Gene3D" id="1.20.1070.10">
    <property type="entry name" value="Rhodopsin 7-helix transmembrane proteins"/>
    <property type="match status" value="1"/>
</dbReference>
<dbReference type="PANTHER" id="PTHR12011:SF285">
    <property type="entry name" value="ADHESION G PROTEIN-COUPLED RECEPTOR G3"/>
    <property type="match status" value="1"/>
</dbReference>
<evidence type="ECO:0000256" key="3">
    <source>
        <dbReference type="ARBA" id="ARBA00022692"/>
    </source>
</evidence>
<comment type="subcellular location">
    <subcellularLocation>
        <location evidence="1">Cell membrane</location>
        <topology evidence="1">Multi-pass membrane protein</topology>
    </subcellularLocation>
</comment>
<dbReference type="InterPro" id="IPR000832">
    <property type="entry name" value="GPCR_2_secretin-like"/>
</dbReference>
<dbReference type="InterPro" id="IPR057244">
    <property type="entry name" value="GAIN_B"/>
</dbReference>
<keyword evidence="8" id="KW-1015">Disulfide bond</keyword>
<proteinExistence type="predicted"/>
<accession>A0A8C2TLE0</accession>
<dbReference type="GO" id="GO:0007189">
    <property type="term" value="P:adenylate cyclase-activating G protein-coupled receptor signaling pathway"/>
    <property type="evidence" value="ECO:0007669"/>
    <property type="project" value="TreeGrafter"/>
</dbReference>
<reference evidence="15" key="3">
    <citation type="submission" date="2025-09" db="UniProtKB">
        <authorList>
            <consortium name="Ensembl"/>
        </authorList>
    </citation>
    <scope>IDENTIFICATION</scope>
</reference>
<dbReference type="Pfam" id="PF01825">
    <property type="entry name" value="GPS"/>
    <property type="match status" value="1"/>
</dbReference>
<feature type="domain" description="G-protein coupled receptors family 2 profile 2" evidence="14">
    <location>
        <begin position="82"/>
        <end position="202"/>
    </location>
</feature>
<keyword evidence="7 12" id="KW-0472">Membrane</keyword>
<dbReference type="GO" id="GO:0005886">
    <property type="term" value="C:plasma membrane"/>
    <property type="evidence" value="ECO:0007669"/>
    <property type="project" value="UniProtKB-SubCell"/>
</dbReference>
<sequence>MGKVLDDTVVGIVVGDGDISELQDPVQLTFTYQLLPHNVTPICVFWEPSKGGWSSHGCVTQPGDKETVCACDHLSFFTLLLVTSPLPTAPTLSPARFLMCLCWVCNYKQFRSEDTLRVNLGLHMNLVSSLLLLNLAFLLNSGLSSRASLGLCSALGGLTHYCLLCCFTWTALEGCHLYLLFVKVLGTYIHHYLLKLCVVGWGERRESVGYSQRELGFAVLGVPADTENLHLPCAAPSCSSRLPCPAGGGGRSRWQLWRVQHWDNGPPDHHPPVCGTRL</sequence>
<evidence type="ECO:0000256" key="1">
    <source>
        <dbReference type="ARBA" id="ARBA00004651"/>
    </source>
</evidence>
<keyword evidence="16" id="KW-1185">Reference proteome</keyword>
<evidence type="ECO:0000256" key="4">
    <source>
        <dbReference type="ARBA" id="ARBA00022729"/>
    </source>
</evidence>
<evidence type="ECO:0000256" key="11">
    <source>
        <dbReference type="ARBA" id="ARBA00023224"/>
    </source>
</evidence>
<keyword evidence="4" id="KW-0732">Signal</keyword>
<dbReference type="Gene3D" id="2.60.220.50">
    <property type="match status" value="1"/>
</dbReference>
<dbReference type="PROSITE" id="PS50261">
    <property type="entry name" value="G_PROTEIN_RECEP_F2_4"/>
    <property type="match status" value="1"/>
</dbReference>
<evidence type="ECO:0000256" key="8">
    <source>
        <dbReference type="ARBA" id="ARBA00023157"/>
    </source>
</evidence>
<dbReference type="AlphaFoldDB" id="A0A8C2TLE0"/>
<evidence type="ECO:0000256" key="7">
    <source>
        <dbReference type="ARBA" id="ARBA00023136"/>
    </source>
</evidence>
<dbReference type="PANTHER" id="PTHR12011">
    <property type="entry name" value="ADHESION G-PROTEIN COUPLED RECEPTOR"/>
    <property type="match status" value="1"/>
</dbReference>
<keyword evidence="6" id="KW-0297">G-protein coupled receptor</keyword>
<keyword evidence="11" id="KW-0807">Transducer</keyword>
<evidence type="ECO:0000256" key="12">
    <source>
        <dbReference type="SAM" id="Phobius"/>
    </source>
</evidence>
<keyword evidence="2" id="KW-1003">Cell membrane</keyword>
<evidence type="ECO:0000256" key="6">
    <source>
        <dbReference type="ARBA" id="ARBA00023040"/>
    </source>
</evidence>
<reference evidence="15" key="1">
    <citation type="submission" date="2015-11" db="EMBL/GenBank/DDBJ databases">
        <authorList>
            <consortium name="International Coturnix japonica Genome Analysis Consortium"/>
            <person name="Warren W."/>
            <person name="Burt D.W."/>
            <person name="Antin P.B."/>
            <person name="Lanford R."/>
            <person name="Gros J."/>
            <person name="Wilson R.K."/>
        </authorList>
    </citation>
    <scope>NUCLEOTIDE SEQUENCE [LARGE SCALE GENOMIC DNA]</scope>
</reference>
<keyword evidence="5 12" id="KW-1133">Transmembrane helix</keyword>
<keyword evidence="3 12" id="KW-0812">Transmembrane</keyword>
<organism evidence="15 16">
    <name type="scientific">Coturnix japonica</name>
    <name type="common">Japanese quail</name>
    <name type="synonym">Coturnix coturnix japonica</name>
    <dbReference type="NCBI Taxonomy" id="93934"/>
    <lineage>
        <taxon>Eukaryota</taxon>
        <taxon>Metazoa</taxon>
        <taxon>Chordata</taxon>
        <taxon>Craniata</taxon>
        <taxon>Vertebrata</taxon>
        <taxon>Euteleostomi</taxon>
        <taxon>Archelosauria</taxon>
        <taxon>Archosauria</taxon>
        <taxon>Dinosauria</taxon>
        <taxon>Saurischia</taxon>
        <taxon>Theropoda</taxon>
        <taxon>Coelurosauria</taxon>
        <taxon>Aves</taxon>
        <taxon>Neognathae</taxon>
        <taxon>Galloanserae</taxon>
        <taxon>Galliformes</taxon>
        <taxon>Phasianidae</taxon>
        <taxon>Perdicinae</taxon>
        <taxon>Coturnix</taxon>
    </lineage>
</organism>
<dbReference type="GO" id="GO:0004930">
    <property type="term" value="F:G protein-coupled receptor activity"/>
    <property type="evidence" value="ECO:0007669"/>
    <property type="project" value="UniProtKB-KW"/>
</dbReference>
<name>A0A8C2TLE0_COTJA</name>
<evidence type="ECO:0000256" key="9">
    <source>
        <dbReference type="ARBA" id="ARBA00023170"/>
    </source>
</evidence>
<dbReference type="GO" id="GO:0007166">
    <property type="term" value="P:cell surface receptor signaling pathway"/>
    <property type="evidence" value="ECO:0007669"/>
    <property type="project" value="InterPro"/>
</dbReference>
<dbReference type="InterPro" id="IPR003910">
    <property type="entry name" value="GPR1/GPR3/GPR5"/>
</dbReference>
<evidence type="ECO:0000256" key="5">
    <source>
        <dbReference type="ARBA" id="ARBA00022989"/>
    </source>
</evidence>
<protein>
    <recommendedName>
        <fullName evidence="17">Adhesion G protein-coupled receptor G3</fullName>
    </recommendedName>
</protein>
<evidence type="ECO:0000256" key="10">
    <source>
        <dbReference type="ARBA" id="ARBA00023180"/>
    </source>
</evidence>
<keyword evidence="10" id="KW-0325">Glycoprotein</keyword>
<evidence type="ECO:0000313" key="16">
    <source>
        <dbReference type="Proteomes" id="UP000694412"/>
    </source>
</evidence>
<evidence type="ECO:0000313" key="15">
    <source>
        <dbReference type="Ensembl" id="ENSCJPP00005014517.1"/>
    </source>
</evidence>
<dbReference type="Pfam" id="PF00002">
    <property type="entry name" value="7tm_2"/>
    <property type="match status" value="1"/>
</dbReference>
<keyword evidence="9" id="KW-0675">Receptor</keyword>
<dbReference type="Proteomes" id="UP000694412">
    <property type="component" value="Chromosome 11"/>
</dbReference>
<dbReference type="InterPro" id="IPR000203">
    <property type="entry name" value="GPS"/>
</dbReference>
<dbReference type="Ensembl" id="ENSCJPT00005020643.1">
    <property type="protein sequence ID" value="ENSCJPP00005014517.1"/>
    <property type="gene ID" value="ENSCJPG00005012099.1"/>
</dbReference>
<dbReference type="InterPro" id="IPR017981">
    <property type="entry name" value="GPCR_2-like_7TM"/>
</dbReference>
<dbReference type="SMART" id="SM00303">
    <property type="entry name" value="GPS"/>
    <property type="match status" value="1"/>
</dbReference>
<reference evidence="15" key="2">
    <citation type="submission" date="2025-08" db="UniProtKB">
        <authorList>
            <consortium name="Ensembl"/>
        </authorList>
    </citation>
    <scope>IDENTIFICATION</scope>
</reference>